<evidence type="ECO:0000313" key="3">
    <source>
        <dbReference type="Proteomes" id="UP000177996"/>
    </source>
</evidence>
<evidence type="ECO:0000313" key="2">
    <source>
        <dbReference type="EMBL" id="OGZ08258.1"/>
    </source>
</evidence>
<accession>A0A1G2D667</accession>
<feature type="domain" description="ISXO2-like transposase" evidence="1">
    <location>
        <begin position="104"/>
        <end position="249"/>
    </location>
</feature>
<proteinExistence type="predicted"/>
<dbReference type="Pfam" id="PF12762">
    <property type="entry name" value="DDE_Tnp_IS1595"/>
    <property type="match status" value="1"/>
</dbReference>
<dbReference type="EMBL" id="MHLL01000039">
    <property type="protein sequence ID" value="OGZ08258.1"/>
    <property type="molecule type" value="Genomic_DNA"/>
</dbReference>
<reference evidence="2 3" key="1">
    <citation type="journal article" date="2016" name="Nat. Commun.">
        <title>Thousands of microbial genomes shed light on interconnected biogeochemical processes in an aquifer system.</title>
        <authorList>
            <person name="Anantharaman K."/>
            <person name="Brown C.T."/>
            <person name="Hug L.A."/>
            <person name="Sharon I."/>
            <person name="Castelle C.J."/>
            <person name="Probst A.J."/>
            <person name="Thomas B.C."/>
            <person name="Singh A."/>
            <person name="Wilkins M.J."/>
            <person name="Karaoz U."/>
            <person name="Brodie E.L."/>
            <person name="Williams K.H."/>
            <person name="Hubbard S.S."/>
            <person name="Banfield J.F."/>
        </authorList>
    </citation>
    <scope>NUCLEOTIDE SEQUENCE [LARGE SCALE GENOMIC DNA]</scope>
</reference>
<comment type="caution">
    <text evidence="2">The sequence shown here is derived from an EMBL/GenBank/DDBJ whole genome shotgun (WGS) entry which is preliminary data.</text>
</comment>
<dbReference type="SMART" id="SM01126">
    <property type="entry name" value="DDE_Tnp_IS1595"/>
    <property type="match status" value="1"/>
</dbReference>
<dbReference type="AlphaFoldDB" id="A0A1G2D667"/>
<evidence type="ECO:0000259" key="1">
    <source>
        <dbReference type="SMART" id="SM01126"/>
    </source>
</evidence>
<name>A0A1G2D667_9BACT</name>
<dbReference type="Proteomes" id="UP000177996">
    <property type="component" value="Unassembled WGS sequence"/>
</dbReference>
<sequence length="278" mass="32354">MRWPDDIFVCPHGCKANRGLIKTRQIFECRKCHTQISATTGTMFHRSRVPLRTWFWAIFLMATSKKSISMLYLQRQLGIKSYRTAWLMGHKIRHAMMNRDKRYPLRGTVEADEIFIGGKRSRADRKTYGTNKTPFLIGVEEGTKGQPRFVTFEELENIYDQQILGAIERRVEKGSTIKSDGAGAYEKAAKKGYAHERSVYSNDPQKTAEHLKWVNMLTSNLKRFLLSTHHGVFPKYRKAYLAEFAYRFNRRYWPNQSFGRLLYACIHTNPITLTVLSA</sequence>
<dbReference type="InterPro" id="IPR024445">
    <property type="entry name" value="Tnp_ISXO2-like"/>
</dbReference>
<dbReference type="NCBIfam" id="NF033547">
    <property type="entry name" value="transpos_IS1595"/>
    <property type="match status" value="1"/>
</dbReference>
<protein>
    <recommendedName>
        <fullName evidence="1">ISXO2-like transposase domain-containing protein</fullName>
    </recommendedName>
</protein>
<gene>
    <name evidence="2" type="ORF">A3D65_02815</name>
</gene>
<organism evidence="2 3">
    <name type="scientific">Candidatus Lloydbacteria bacterium RIFCSPHIGHO2_02_FULL_50_13</name>
    <dbReference type="NCBI Taxonomy" id="1798661"/>
    <lineage>
        <taxon>Bacteria</taxon>
        <taxon>Candidatus Lloydiibacteriota</taxon>
    </lineage>
</organism>
<dbReference type="STRING" id="1798661.A3D65_02815"/>